<dbReference type="OrthoDB" id="9802587at2"/>
<reference evidence="10 11" key="1">
    <citation type="journal article" date="2011" name="Stand. Genomic Sci.">
        <title>Complete genome sequence of the thermophilic sulfur-reducer Desulfurobacterium thermolithotrophum type strain (BSA(T)) from a deep-sea hydrothermal vent.</title>
        <authorList>
            <person name="Goker M."/>
            <person name="Daligault H."/>
            <person name="Mwirichia R."/>
            <person name="Lapidus A."/>
            <person name="Lucas S."/>
            <person name="Deshpande S."/>
            <person name="Pagani I."/>
            <person name="Tapia R."/>
            <person name="Cheng J.F."/>
            <person name="Goodwin L."/>
            <person name="Pitluck S."/>
            <person name="Liolios K."/>
            <person name="Ivanova N."/>
            <person name="Mavromatis K."/>
            <person name="Mikhailova N."/>
            <person name="Pati A."/>
            <person name="Chen A."/>
            <person name="Palaniappan K."/>
            <person name="Han C."/>
            <person name="Land M."/>
            <person name="Hauser L."/>
            <person name="Pan C."/>
            <person name="Brambilla E.M."/>
            <person name="Rohde M."/>
            <person name="Spring S."/>
            <person name="Sikorski J."/>
            <person name="Wirth R."/>
            <person name="Detter J.C."/>
            <person name="Woyke T."/>
            <person name="Bristow J."/>
            <person name="Eisen J.A."/>
            <person name="Markowitz V."/>
            <person name="Hugenholtz P."/>
            <person name="Kyrpides N.C."/>
            <person name="Klenk H.P."/>
        </authorList>
    </citation>
    <scope>NUCLEOTIDE SEQUENCE [LARGE SCALE GENOMIC DNA]</scope>
    <source>
        <strain evidence="11">DSM 11699 / BSA</strain>
    </source>
</reference>
<dbReference type="GO" id="GO:0006520">
    <property type="term" value="P:amino acid metabolic process"/>
    <property type="evidence" value="ECO:0007669"/>
    <property type="project" value="InterPro"/>
</dbReference>
<feature type="binding site" evidence="7">
    <location>
        <position position="55"/>
    </location>
    <ligand>
        <name>carbamoyl phosphate</name>
        <dbReference type="ChEBI" id="CHEBI:58228"/>
    </ligand>
</feature>
<keyword evidence="11" id="KW-1185">Reference proteome</keyword>
<dbReference type="KEGG" id="dte:Dester_0707"/>
<dbReference type="InterPro" id="IPR006132">
    <property type="entry name" value="Asp/Orn_carbamoyltranf_P-bd"/>
</dbReference>
<dbReference type="AlphaFoldDB" id="F0S3D2"/>
<feature type="binding site" evidence="7">
    <location>
        <position position="219"/>
    </location>
    <ligand>
        <name>L-aspartate</name>
        <dbReference type="ChEBI" id="CHEBI:29991"/>
    </ligand>
</feature>
<feature type="binding site" evidence="7">
    <location>
        <position position="165"/>
    </location>
    <ligand>
        <name>L-aspartate</name>
        <dbReference type="ChEBI" id="CHEBI:29991"/>
    </ligand>
</feature>
<evidence type="ECO:0000313" key="11">
    <source>
        <dbReference type="Proteomes" id="UP000007102"/>
    </source>
</evidence>
<reference evidence="11" key="2">
    <citation type="submission" date="2011-02" db="EMBL/GenBank/DDBJ databases">
        <title>The complete genome of Desulfurobacterium thermolithotrophum DSM 11699.</title>
        <authorList>
            <consortium name="US DOE Joint Genome Institute (JGI-PGF)"/>
            <person name="Lucas S."/>
            <person name="Copeland A."/>
            <person name="Lapidus A."/>
            <person name="Bruce D."/>
            <person name="Goodwin L."/>
            <person name="Pitluck S."/>
            <person name="Kyrpides N."/>
            <person name="Mavromatis K."/>
            <person name="Pagani I."/>
            <person name="Ivanova N."/>
            <person name="Mikhailova N."/>
            <person name="Daligault H."/>
            <person name="Detter J.C."/>
            <person name="Tapia R."/>
            <person name="Han C."/>
            <person name="Land M."/>
            <person name="Hauser L."/>
            <person name="Markowitz V."/>
            <person name="Cheng J.-F."/>
            <person name="Hugenholtz P."/>
            <person name="Woyke T."/>
            <person name="Wu D."/>
            <person name="Spring S."/>
            <person name="Brambilla E."/>
            <person name="Klenk H.-P."/>
            <person name="Eisen J.A."/>
        </authorList>
    </citation>
    <scope>NUCLEOTIDE SEQUENCE [LARGE SCALE GENOMIC DNA]</scope>
    <source>
        <strain evidence="11">DSM 11699 / BSA</strain>
    </source>
</reference>
<feature type="binding site" evidence="7">
    <location>
        <position position="135"/>
    </location>
    <ligand>
        <name>carbamoyl phosphate</name>
        <dbReference type="ChEBI" id="CHEBI:58228"/>
    </ligand>
</feature>
<feature type="domain" description="Aspartate/ornithine carbamoyltransferase carbamoyl-P binding" evidence="9">
    <location>
        <begin position="2"/>
        <end position="145"/>
    </location>
</feature>
<name>F0S3D2_DESTD</name>
<dbReference type="InterPro" id="IPR002082">
    <property type="entry name" value="Asp_carbamoyltransf"/>
</dbReference>
<dbReference type="InterPro" id="IPR036901">
    <property type="entry name" value="Asp/Orn_carbamoylTrfase_sf"/>
</dbReference>
<comment type="catalytic activity">
    <reaction evidence="6 7">
        <text>carbamoyl phosphate + L-aspartate = N-carbamoyl-L-aspartate + phosphate + H(+)</text>
        <dbReference type="Rhea" id="RHEA:20013"/>
        <dbReference type="ChEBI" id="CHEBI:15378"/>
        <dbReference type="ChEBI" id="CHEBI:29991"/>
        <dbReference type="ChEBI" id="CHEBI:32814"/>
        <dbReference type="ChEBI" id="CHEBI:43474"/>
        <dbReference type="ChEBI" id="CHEBI:58228"/>
        <dbReference type="EC" id="2.1.3.2"/>
    </reaction>
</comment>
<dbReference type="PROSITE" id="PS00097">
    <property type="entry name" value="CARBAMOYLTRANSFERASE"/>
    <property type="match status" value="1"/>
</dbReference>
<dbReference type="HOGENOM" id="CLU_043846_2_0_0"/>
<comment type="similarity">
    <text evidence="2 7">Belongs to the aspartate/ornithine carbamoyltransferase superfamily. ATCase family.</text>
</comment>
<dbReference type="PRINTS" id="PR00101">
    <property type="entry name" value="ATCASE"/>
</dbReference>
<feature type="binding site" evidence="7">
    <location>
        <position position="261"/>
    </location>
    <ligand>
        <name>carbamoyl phosphate</name>
        <dbReference type="ChEBI" id="CHEBI:58228"/>
    </ligand>
</feature>
<organism evidence="10 11">
    <name type="scientific">Desulfurobacterium thermolithotrophum (strain DSM 11699 / BSA)</name>
    <dbReference type="NCBI Taxonomy" id="868864"/>
    <lineage>
        <taxon>Bacteria</taxon>
        <taxon>Pseudomonadati</taxon>
        <taxon>Aquificota</taxon>
        <taxon>Aquificia</taxon>
        <taxon>Desulfurobacteriales</taxon>
        <taxon>Desulfurobacteriaceae</taxon>
        <taxon>Desulfurobacterium</taxon>
    </lineage>
</organism>
<comment type="pathway">
    <text evidence="1 7">Pyrimidine metabolism; UMP biosynthesis via de novo pathway; (S)-dihydroorotate from bicarbonate: step 2/3.</text>
</comment>
<dbReference type="InterPro" id="IPR006131">
    <property type="entry name" value="Asp_carbamoyltransf_Asp/Orn-bd"/>
</dbReference>
<evidence type="ECO:0000256" key="1">
    <source>
        <dbReference type="ARBA" id="ARBA00004852"/>
    </source>
</evidence>
<dbReference type="GO" id="GO:0005829">
    <property type="term" value="C:cytosol"/>
    <property type="evidence" value="ECO:0007669"/>
    <property type="project" value="TreeGrafter"/>
</dbReference>
<proteinExistence type="inferred from homology"/>
<dbReference type="EC" id="2.1.3.2" evidence="7"/>
<dbReference type="PANTHER" id="PTHR45753:SF6">
    <property type="entry name" value="ASPARTATE CARBAMOYLTRANSFERASE"/>
    <property type="match status" value="1"/>
</dbReference>
<dbReference type="PRINTS" id="PR00100">
    <property type="entry name" value="AOTCASE"/>
</dbReference>
<keyword evidence="4 7" id="KW-0665">Pyrimidine biosynthesis</keyword>
<feature type="binding site" evidence="7">
    <location>
        <position position="54"/>
    </location>
    <ligand>
        <name>carbamoyl phosphate</name>
        <dbReference type="ChEBI" id="CHEBI:58228"/>
    </ligand>
</feature>
<comment type="subunit">
    <text evidence="7">Heterododecamer (2C3:3R2) of six catalytic PyrB chains organized as two trimers (C3), and six regulatory PyrI chains organized as three dimers (R2).</text>
</comment>
<dbReference type="Pfam" id="PF02729">
    <property type="entry name" value="OTCace_N"/>
    <property type="match status" value="1"/>
</dbReference>
<dbReference type="NCBIfam" id="TIGR00670">
    <property type="entry name" value="asp_carb_tr"/>
    <property type="match status" value="1"/>
</dbReference>
<dbReference type="FunCoup" id="F0S3D2">
    <property type="interactions" value="468"/>
</dbReference>
<protein>
    <recommendedName>
        <fullName evidence="7">Aspartate carbamoyltransferase</fullName>
        <ecNumber evidence="7">2.1.3.2</ecNumber>
    </recommendedName>
    <alternativeName>
        <fullName evidence="7">Aspartate transcarbamylase</fullName>
        <shortName evidence="7">ATCase</shortName>
    </alternativeName>
</protein>
<dbReference type="RefSeq" id="WP_013638310.1">
    <property type="nucleotide sequence ID" value="NC_015185.1"/>
</dbReference>
<evidence type="ECO:0000259" key="9">
    <source>
        <dbReference type="Pfam" id="PF02729"/>
    </source>
</evidence>
<dbReference type="GO" id="GO:0016597">
    <property type="term" value="F:amino acid binding"/>
    <property type="evidence" value="ECO:0007669"/>
    <property type="project" value="InterPro"/>
</dbReference>
<dbReference type="InParanoid" id="F0S3D2"/>
<evidence type="ECO:0000256" key="6">
    <source>
        <dbReference type="ARBA" id="ARBA00048859"/>
    </source>
</evidence>
<dbReference type="PANTHER" id="PTHR45753">
    <property type="entry name" value="ORNITHINE CARBAMOYLTRANSFERASE, MITOCHONDRIAL"/>
    <property type="match status" value="1"/>
</dbReference>
<dbReference type="Proteomes" id="UP000007102">
    <property type="component" value="Chromosome"/>
</dbReference>
<dbReference type="eggNOG" id="COG0540">
    <property type="taxonomic scope" value="Bacteria"/>
</dbReference>
<evidence type="ECO:0000313" key="10">
    <source>
        <dbReference type="EMBL" id="ADY73354.1"/>
    </source>
</evidence>
<feature type="domain" description="Aspartate/ornithine carbamoyltransferase Asp/Orn-binding" evidence="8">
    <location>
        <begin position="151"/>
        <end position="298"/>
    </location>
</feature>
<dbReference type="InterPro" id="IPR006130">
    <property type="entry name" value="Asp/Orn_carbamoylTrfase"/>
</dbReference>
<accession>F0S3D2</accession>
<evidence type="ECO:0000259" key="8">
    <source>
        <dbReference type="Pfam" id="PF00185"/>
    </source>
</evidence>
<sequence>MKHLISAEDISKEQFQEIYELSQQVKKALREDRKKFSVLKGKCIVNLFFEPSTRTRTSFEKAGKFLSADVINISTSTSSVKKGESLIDTLKNLDMMHPDVVVLRHPCEGAPYTVKNYINASIVNAGDGCHQHPTQALLDAVTLTEHLQTLEGKKITIMGDISHSRVARSDAILFRKLGAEVFVYGPSPMMPRFPEAIGVKKLSSFEEVAQISDVVILLRIQLERQSARKVFPSLREYAELFGMNKKRLEMLKPDTVILHPGPFNRGVELNNDVVTSTRSLIFQQVETGLAVRMVVLSLLCGKTEKLKEEIDG</sequence>
<feature type="binding site" evidence="7">
    <location>
        <position position="82"/>
    </location>
    <ligand>
        <name>L-aspartate</name>
        <dbReference type="ChEBI" id="CHEBI:29991"/>
    </ligand>
</feature>
<feature type="binding site" evidence="7">
    <location>
        <position position="262"/>
    </location>
    <ligand>
        <name>carbamoyl phosphate</name>
        <dbReference type="ChEBI" id="CHEBI:58228"/>
    </ligand>
</feature>
<dbReference type="GO" id="GO:0006207">
    <property type="term" value="P:'de novo' pyrimidine nucleobase biosynthetic process"/>
    <property type="evidence" value="ECO:0007669"/>
    <property type="project" value="InterPro"/>
</dbReference>
<dbReference type="SUPFAM" id="SSF53671">
    <property type="entry name" value="Aspartate/ornithine carbamoyltransferase"/>
    <property type="match status" value="1"/>
</dbReference>
<feature type="binding site" evidence="7">
    <location>
        <position position="132"/>
    </location>
    <ligand>
        <name>carbamoyl phosphate</name>
        <dbReference type="ChEBI" id="CHEBI:58228"/>
    </ligand>
</feature>
<dbReference type="Pfam" id="PF00185">
    <property type="entry name" value="OTCace"/>
    <property type="match status" value="1"/>
</dbReference>
<dbReference type="GO" id="GO:0044205">
    <property type="term" value="P:'de novo' UMP biosynthetic process"/>
    <property type="evidence" value="ECO:0007669"/>
    <property type="project" value="UniProtKB-UniRule"/>
</dbReference>
<evidence type="ECO:0000256" key="7">
    <source>
        <dbReference type="HAMAP-Rule" id="MF_00001"/>
    </source>
</evidence>
<dbReference type="Gene3D" id="3.40.50.1370">
    <property type="entry name" value="Aspartate/ornithine carbamoyltransferase"/>
    <property type="match status" value="2"/>
</dbReference>
<evidence type="ECO:0000256" key="3">
    <source>
        <dbReference type="ARBA" id="ARBA00022679"/>
    </source>
</evidence>
<gene>
    <name evidence="7" type="primary">pyrB</name>
    <name evidence="10" type="ordered locus">Dester_0707</name>
</gene>
<dbReference type="EMBL" id="CP002543">
    <property type="protein sequence ID" value="ADY73354.1"/>
    <property type="molecule type" value="Genomic_DNA"/>
</dbReference>
<evidence type="ECO:0000256" key="4">
    <source>
        <dbReference type="ARBA" id="ARBA00022975"/>
    </source>
</evidence>
<comment type="function">
    <text evidence="5 7">Catalyzes the condensation of carbamoyl phosphate and aspartate to form carbamoyl aspartate and inorganic phosphate, the committed step in the de novo pyrimidine nucleotide biosynthesis pathway.</text>
</comment>
<evidence type="ECO:0000256" key="5">
    <source>
        <dbReference type="ARBA" id="ARBA00043884"/>
    </source>
</evidence>
<keyword evidence="3 7" id="KW-0808">Transferase</keyword>
<dbReference type="GO" id="GO:0004070">
    <property type="term" value="F:aspartate carbamoyltransferase activity"/>
    <property type="evidence" value="ECO:0007669"/>
    <property type="project" value="UniProtKB-UniRule"/>
</dbReference>
<feature type="binding site" evidence="7">
    <location>
        <position position="104"/>
    </location>
    <ligand>
        <name>carbamoyl phosphate</name>
        <dbReference type="ChEBI" id="CHEBI:58228"/>
    </ligand>
</feature>
<dbReference type="HAMAP" id="MF_00001">
    <property type="entry name" value="Asp_carb_tr"/>
    <property type="match status" value="1"/>
</dbReference>
<evidence type="ECO:0000256" key="2">
    <source>
        <dbReference type="ARBA" id="ARBA00008896"/>
    </source>
</evidence>
<dbReference type="NCBIfam" id="NF002032">
    <property type="entry name" value="PRK00856.1"/>
    <property type="match status" value="1"/>
</dbReference>
<dbReference type="UniPathway" id="UPA00070">
    <property type="reaction ID" value="UER00116"/>
</dbReference>
<dbReference type="STRING" id="868864.Dester_0707"/>